<name>A0ABV6CE21_9GAMM</name>
<dbReference type="PANTHER" id="PTHR30578:SF1">
    <property type="entry name" value="NA(+)-TRANSLOCATING NADH-QUINONE REDUCTASE SUBUNIT B"/>
    <property type="match status" value="1"/>
</dbReference>
<keyword evidence="7 16" id="KW-0812">Transmembrane</keyword>
<feature type="transmembrane region" description="Helical" evidence="16">
    <location>
        <begin position="355"/>
        <end position="375"/>
    </location>
</feature>
<keyword evidence="12 16" id="KW-0406">Ion transport</keyword>
<feature type="transmembrane region" description="Helical" evidence="16">
    <location>
        <begin position="34"/>
        <end position="53"/>
    </location>
</feature>
<dbReference type="NCBIfam" id="TIGR01937">
    <property type="entry name" value="nqrB"/>
    <property type="match status" value="1"/>
</dbReference>
<dbReference type="PANTHER" id="PTHR30578">
    <property type="entry name" value="ELECTRON TRANSPORT COMPLEX PROTEIN RNFD"/>
    <property type="match status" value="1"/>
</dbReference>
<evidence type="ECO:0000313" key="17">
    <source>
        <dbReference type="EMBL" id="MFC0180511.1"/>
    </source>
</evidence>
<evidence type="ECO:0000256" key="16">
    <source>
        <dbReference type="HAMAP-Rule" id="MF_00426"/>
    </source>
</evidence>
<dbReference type="PIRSF" id="PIRSF016055">
    <property type="entry name" value="NADH-UbQ_OxRdtase_B_su"/>
    <property type="match status" value="1"/>
</dbReference>
<dbReference type="NCBIfam" id="NF003756">
    <property type="entry name" value="PRK05349.1"/>
    <property type="match status" value="1"/>
</dbReference>
<evidence type="ECO:0000256" key="2">
    <source>
        <dbReference type="ARBA" id="ARBA00022475"/>
    </source>
</evidence>
<sequence>MSFLKDLIYSNATEKHLRTKTTAHVRDGVSLKRAMSWVCLWTLPAVLFAWWNVGYQANLVLHANPQLIDIQDNWRIPLLQMLVGFDPSSILANMLHGAMYFFPIFATAIAVGGIIEVSFVKIRNHLLHEGFMVSATLFTLSVPPTIPLWMVAVAIAFGVIVGKEVFGGTGMNFLNPALVARAFLFFAYPSSMTGDSIWIAAQVNETVQGFSGATPLALAQIGGVEAIEAANYTWLQAFLGYMPGSLGETSTLALAIGGLGIIIMRIASWRIVLSGFVGLIAMSYMFNWIGSDTNPLFAMPWYWHMVLGGFALGIFFMATDPVSASMTNTGKLIYGFFIGASIVFLRVLNPSFPESVMLAILLGNLVAPLIDYFVIKANIKRRSIRNG</sequence>
<proteinExistence type="inferred from homology"/>
<evidence type="ECO:0000256" key="3">
    <source>
        <dbReference type="ARBA" id="ARBA00022519"/>
    </source>
</evidence>
<keyword evidence="3" id="KW-0997">Cell inner membrane</keyword>
<keyword evidence="15 16" id="KW-0739">Sodium transport</keyword>
<keyword evidence="18" id="KW-1185">Reference proteome</keyword>
<keyword evidence="5 16" id="KW-0285">Flavoprotein</keyword>
<dbReference type="HAMAP" id="MF_00426">
    <property type="entry name" value="NqrB"/>
    <property type="match status" value="1"/>
</dbReference>
<keyword evidence="8 16" id="KW-1278">Translocase</keyword>
<feature type="transmembrane region" description="Helical" evidence="16">
    <location>
        <begin position="148"/>
        <end position="166"/>
    </location>
</feature>
<evidence type="ECO:0000313" key="18">
    <source>
        <dbReference type="Proteomes" id="UP001589758"/>
    </source>
</evidence>
<evidence type="ECO:0000256" key="11">
    <source>
        <dbReference type="ARBA" id="ARBA00023053"/>
    </source>
</evidence>
<comment type="catalytic activity">
    <reaction evidence="16">
        <text>a ubiquinone + n Na(+)(in) + NADH + H(+) = a ubiquinol + n Na(+)(out) + NAD(+)</text>
        <dbReference type="Rhea" id="RHEA:47748"/>
        <dbReference type="Rhea" id="RHEA-COMP:9565"/>
        <dbReference type="Rhea" id="RHEA-COMP:9566"/>
        <dbReference type="ChEBI" id="CHEBI:15378"/>
        <dbReference type="ChEBI" id="CHEBI:16389"/>
        <dbReference type="ChEBI" id="CHEBI:17976"/>
        <dbReference type="ChEBI" id="CHEBI:29101"/>
        <dbReference type="ChEBI" id="CHEBI:57540"/>
        <dbReference type="ChEBI" id="CHEBI:57945"/>
        <dbReference type="EC" id="7.2.1.1"/>
    </reaction>
</comment>
<keyword evidence="1 16" id="KW-0813">Transport</keyword>
<dbReference type="Pfam" id="PF03116">
    <property type="entry name" value="NQR2_RnfD_RnfE"/>
    <property type="match status" value="1"/>
</dbReference>
<comment type="caution">
    <text evidence="17">The sequence shown here is derived from an EMBL/GenBank/DDBJ whole genome shotgun (WGS) entry which is preliminary data.</text>
</comment>
<evidence type="ECO:0000256" key="12">
    <source>
        <dbReference type="ARBA" id="ARBA00023065"/>
    </source>
</evidence>
<dbReference type="EC" id="7.2.1.1" evidence="16"/>
<keyword evidence="13 16" id="KW-0830">Ubiquinone</keyword>
<evidence type="ECO:0000256" key="15">
    <source>
        <dbReference type="ARBA" id="ARBA00023201"/>
    </source>
</evidence>
<comment type="cofactor">
    <cofactor evidence="16">
        <name>FMN</name>
        <dbReference type="ChEBI" id="CHEBI:58210"/>
    </cofactor>
</comment>
<evidence type="ECO:0000256" key="5">
    <source>
        <dbReference type="ARBA" id="ARBA00022630"/>
    </source>
</evidence>
<keyword evidence="11 16" id="KW-0915">Sodium</keyword>
<evidence type="ECO:0000256" key="1">
    <source>
        <dbReference type="ARBA" id="ARBA00022448"/>
    </source>
</evidence>
<feature type="transmembrane region" description="Helical" evidence="16">
    <location>
        <begin position="271"/>
        <end position="289"/>
    </location>
</feature>
<keyword evidence="4 16" id="KW-0597">Phosphoprotein</keyword>
<protein>
    <recommendedName>
        <fullName evidence="16">Na(+)-translocating NADH-quinone reductase subunit B</fullName>
        <shortName evidence="16">Na(+)-NQR subunit B</shortName>
        <shortName evidence="16">Na(+)-translocating NQR subunit B</shortName>
        <ecNumber evidence="16">7.2.1.1</ecNumber>
    </recommendedName>
    <alternativeName>
        <fullName evidence="16">NQR complex subunit B</fullName>
    </alternativeName>
    <alternativeName>
        <fullName evidence="16">NQR-1 subunit B</fullName>
    </alternativeName>
</protein>
<comment type="subcellular location">
    <subcellularLocation>
        <location evidence="16">Cell membrane</location>
        <topology evidence="16">Multi-pass membrane protein</topology>
    </subcellularLocation>
</comment>
<evidence type="ECO:0000256" key="9">
    <source>
        <dbReference type="ARBA" id="ARBA00022989"/>
    </source>
</evidence>
<feature type="transmembrane region" description="Helical" evidence="16">
    <location>
        <begin position="241"/>
        <end position="264"/>
    </location>
</feature>
<keyword evidence="2 16" id="KW-1003">Cell membrane</keyword>
<keyword evidence="9 16" id="KW-1133">Transmembrane helix</keyword>
<dbReference type="InterPro" id="IPR004338">
    <property type="entry name" value="NqrB/RnfD"/>
</dbReference>
<evidence type="ECO:0000256" key="6">
    <source>
        <dbReference type="ARBA" id="ARBA00022643"/>
    </source>
</evidence>
<feature type="transmembrane region" description="Helical" evidence="16">
    <location>
        <begin position="301"/>
        <end position="319"/>
    </location>
</feature>
<feature type="modified residue" description="FMN phosphoryl threonine" evidence="16">
    <location>
        <position position="214"/>
    </location>
</feature>
<accession>A0ABV6CE21</accession>
<comment type="subunit">
    <text evidence="16">Composed of six subunits; NqrA, NqrB, NqrC, NqrD, NqrE and NqrF.</text>
</comment>
<comment type="function">
    <text evidence="16">NQR complex catalyzes the reduction of ubiquinone-1 to ubiquinol by two successive reactions, coupled with the transport of Na(+) ions from the cytoplasm to the periplasm. NqrA to NqrE are probably involved in the second step, the conversion of ubisemiquinone to ubiquinol.</text>
</comment>
<feature type="transmembrane region" description="Helical" evidence="16">
    <location>
        <begin position="331"/>
        <end position="349"/>
    </location>
</feature>
<keyword evidence="6 16" id="KW-0288">FMN</keyword>
<evidence type="ECO:0000256" key="13">
    <source>
        <dbReference type="ARBA" id="ARBA00023075"/>
    </source>
</evidence>
<dbReference type="EMBL" id="JBHLXE010000103">
    <property type="protein sequence ID" value="MFC0180511.1"/>
    <property type="molecule type" value="Genomic_DNA"/>
</dbReference>
<evidence type="ECO:0000256" key="14">
    <source>
        <dbReference type="ARBA" id="ARBA00023136"/>
    </source>
</evidence>
<gene>
    <name evidence="16" type="primary">nqrB</name>
    <name evidence="17" type="ORF">ACFFIT_10540</name>
</gene>
<keyword evidence="10 16" id="KW-0520">NAD</keyword>
<keyword evidence="14 16" id="KW-0472">Membrane</keyword>
<organism evidence="17 18">
    <name type="scientific">Thorsellia kenyensis</name>
    <dbReference type="NCBI Taxonomy" id="1549888"/>
    <lineage>
        <taxon>Bacteria</taxon>
        <taxon>Pseudomonadati</taxon>
        <taxon>Pseudomonadota</taxon>
        <taxon>Gammaproteobacteria</taxon>
        <taxon>Enterobacterales</taxon>
        <taxon>Thorselliaceae</taxon>
        <taxon>Thorsellia</taxon>
    </lineage>
</organism>
<feature type="transmembrane region" description="Helical" evidence="16">
    <location>
        <begin position="98"/>
        <end position="119"/>
    </location>
</feature>
<dbReference type="InterPro" id="IPR010966">
    <property type="entry name" value="NqrB"/>
</dbReference>
<evidence type="ECO:0000256" key="7">
    <source>
        <dbReference type="ARBA" id="ARBA00022692"/>
    </source>
</evidence>
<evidence type="ECO:0000256" key="8">
    <source>
        <dbReference type="ARBA" id="ARBA00022967"/>
    </source>
</evidence>
<evidence type="ECO:0000256" key="10">
    <source>
        <dbReference type="ARBA" id="ARBA00023027"/>
    </source>
</evidence>
<comment type="similarity">
    <text evidence="16">Belongs to the NqrB/RnfD family.</text>
</comment>
<dbReference type="Proteomes" id="UP001589758">
    <property type="component" value="Unassembled WGS sequence"/>
</dbReference>
<dbReference type="RefSeq" id="WP_385877630.1">
    <property type="nucleotide sequence ID" value="NZ_JBHLXE010000103.1"/>
</dbReference>
<reference evidence="17 18" key="1">
    <citation type="submission" date="2024-09" db="EMBL/GenBank/DDBJ databases">
        <authorList>
            <person name="Sun Q."/>
            <person name="Mori K."/>
        </authorList>
    </citation>
    <scope>NUCLEOTIDE SEQUENCE [LARGE SCALE GENOMIC DNA]</scope>
    <source>
        <strain evidence="17 18">CCM 8545</strain>
    </source>
</reference>
<evidence type="ECO:0000256" key="4">
    <source>
        <dbReference type="ARBA" id="ARBA00022553"/>
    </source>
</evidence>